<dbReference type="GeneID" id="113216758"/>
<reference evidence="2" key="1">
    <citation type="submission" date="2025-08" db="UniProtKB">
        <authorList>
            <consortium name="RefSeq"/>
        </authorList>
    </citation>
    <scope>IDENTIFICATION</scope>
    <source>
        <tissue evidence="2">Whole organism</tissue>
    </source>
</reference>
<organism evidence="1 2">
    <name type="scientific">Frankliniella occidentalis</name>
    <name type="common">Western flower thrips</name>
    <name type="synonym">Euthrips occidentalis</name>
    <dbReference type="NCBI Taxonomy" id="133901"/>
    <lineage>
        <taxon>Eukaryota</taxon>
        <taxon>Metazoa</taxon>
        <taxon>Ecdysozoa</taxon>
        <taxon>Arthropoda</taxon>
        <taxon>Hexapoda</taxon>
        <taxon>Insecta</taxon>
        <taxon>Pterygota</taxon>
        <taxon>Neoptera</taxon>
        <taxon>Paraneoptera</taxon>
        <taxon>Thysanoptera</taxon>
        <taxon>Terebrantia</taxon>
        <taxon>Thripoidea</taxon>
        <taxon>Thripidae</taxon>
        <taxon>Frankliniella</taxon>
    </lineage>
</organism>
<accession>A0A9C6XBX6</accession>
<proteinExistence type="predicted"/>
<keyword evidence="1" id="KW-1185">Reference proteome</keyword>
<protein>
    <submittedName>
        <fullName evidence="2">Uncharacterized protein LOC113216758</fullName>
    </submittedName>
</protein>
<dbReference type="RefSeq" id="XP_052133083.1">
    <property type="nucleotide sequence ID" value="XM_052277123.1"/>
</dbReference>
<gene>
    <name evidence="2" type="primary">LOC113216758</name>
</gene>
<name>A0A9C6XBX6_FRAOC</name>
<evidence type="ECO:0000313" key="2">
    <source>
        <dbReference type="RefSeq" id="XP_052133083.1"/>
    </source>
</evidence>
<dbReference type="Proteomes" id="UP000504606">
    <property type="component" value="Unplaced"/>
</dbReference>
<evidence type="ECO:0000313" key="1">
    <source>
        <dbReference type="Proteomes" id="UP000504606"/>
    </source>
</evidence>
<dbReference type="AlphaFoldDB" id="A0A9C6XBX6"/>
<sequence>MADEEARREAALDERQKLCTQMVSVRTSLYSIIIVLNQVKPTQSVAKAQMKKHEWELDQEFIDELYYRKKGPMSAPEANAMAMLKNVFMKVGVLLNQLQAEGAEVPDQQVLMTRALLPDVIAARRQRADQTEEEIGVLMHSADTIGDAKVPTRDSIKVESAKIIRMARKLNEAESFNDRAKRVRRDEKWV</sequence>
<dbReference type="KEGG" id="foc:113216758"/>